<reference evidence="3" key="1">
    <citation type="submission" date="2017-03" db="EMBL/GenBank/DDBJ databases">
        <title>Phytopthora megakarya and P. palmivora, two closely related causual agents of cacao black pod achieved similar genome size and gene model numbers by different mechanisms.</title>
        <authorList>
            <person name="Ali S."/>
            <person name="Shao J."/>
            <person name="Larry D.J."/>
            <person name="Kronmiller B."/>
            <person name="Shen D."/>
            <person name="Strem M.D."/>
            <person name="Melnick R.L."/>
            <person name="Guiltinan M.J."/>
            <person name="Tyler B.M."/>
            <person name="Meinhardt L.W."/>
            <person name="Bailey B.A."/>
        </authorList>
    </citation>
    <scope>NUCLEOTIDE SEQUENCE [LARGE SCALE GENOMIC DNA]</scope>
    <source>
        <strain evidence="3">zdho120</strain>
    </source>
</reference>
<organism evidence="2 3">
    <name type="scientific">Phytophthora megakarya</name>
    <dbReference type="NCBI Taxonomy" id="4795"/>
    <lineage>
        <taxon>Eukaryota</taxon>
        <taxon>Sar</taxon>
        <taxon>Stramenopiles</taxon>
        <taxon>Oomycota</taxon>
        <taxon>Peronosporomycetes</taxon>
        <taxon>Peronosporales</taxon>
        <taxon>Peronosporaceae</taxon>
        <taxon>Phytophthora</taxon>
    </lineage>
</organism>
<dbReference type="STRING" id="4795.A0A225UFE2"/>
<sequence>MKSGQSTPYSRCQGRWRKRPNHELEFLRQQAIDLEEELEVLRLPDTEILTSIGALQVGDNETWQDVAARQTTQADAALKENLKLRDMLERQLREANALEHAIDQRWKKASREKRWFTGEPGQLQATDLSDELLYALLEENLASMHASVDKVLEVSEVARMNYDFCPNIQVQQDAEGVSFHHRAVRLLPFPLSNVVHALNNSLSLGDSGHPMARCRKLWKDDNHLQATTIVKLQLPSARQVEVTARLVHRAFPETSRTVFVWAAYVEIQGSMFVRLEEKGWVELEPYQFKKKAPGTILRSVVRVAPMLQFSSDEEEKQHVDELTDIVINTYNRNFGILYQVLENVMLDYSMNQA</sequence>
<comment type="caution">
    <text evidence="2">The sequence shown here is derived from an EMBL/GenBank/DDBJ whole genome shotgun (WGS) entry which is preliminary data.</text>
</comment>
<evidence type="ECO:0000313" key="3">
    <source>
        <dbReference type="Proteomes" id="UP000198211"/>
    </source>
</evidence>
<dbReference type="AlphaFoldDB" id="A0A225UFE2"/>
<keyword evidence="3" id="KW-1185">Reference proteome</keyword>
<gene>
    <name evidence="2" type="ORF">PHMEG_00039682</name>
</gene>
<evidence type="ECO:0000256" key="1">
    <source>
        <dbReference type="SAM" id="Coils"/>
    </source>
</evidence>
<proteinExistence type="predicted"/>
<name>A0A225UFE2_9STRA</name>
<accession>A0A225UFE2</accession>
<keyword evidence="1" id="KW-0175">Coiled coil</keyword>
<dbReference type="OrthoDB" id="117166at2759"/>
<evidence type="ECO:0000313" key="2">
    <source>
        <dbReference type="EMBL" id="OWY91650.1"/>
    </source>
</evidence>
<feature type="coiled-coil region" evidence="1">
    <location>
        <begin position="74"/>
        <end position="101"/>
    </location>
</feature>
<dbReference type="EMBL" id="NBNE01019757">
    <property type="protein sequence ID" value="OWY91650.1"/>
    <property type="molecule type" value="Genomic_DNA"/>
</dbReference>
<evidence type="ECO:0008006" key="4">
    <source>
        <dbReference type="Google" id="ProtNLM"/>
    </source>
</evidence>
<protein>
    <recommendedName>
        <fullName evidence="4">M96 mating-specific protein</fullName>
    </recommendedName>
</protein>
<dbReference type="Proteomes" id="UP000198211">
    <property type="component" value="Unassembled WGS sequence"/>
</dbReference>